<protein>
    <submittedName>
        <fullName evidence="2">Uncharacterized protein</fullName>
    </submittedName>
</protein>
<proteinExistence type="predicted"/>
<dbReference type="RefSeq" id="XP_002780968.1">
    <property type="nucleotide sequence ID" value="XM_002780922.1"/>
</dbReference>
<evidence type="ECO:0000256" key="1">
    <source>
        <dbReference type="SAM" id="MobiDB-lite"/>
    </source>
</evidence>
<dbReference type="InParanoid" id="C5KRS2"/>
<dbReference type="AlphaFoldDB" id="C5KRS2"/>
<gene>
    <name evidence="2" type="ORF">Pmar_PMAR018015</name>
</gene>
<sequence length="166" mass="18024">MASDITSSAKPLSVTLRGTEQGLVGDGTCYEHSFPRYDKAYLGLNSETPLVFTEAGQKGLRAPWDSCTKDQPMVHPLNTSRLRADYPRSFAAMNGLQPYGNTKARLFPDDGDPINPRLLPHALTVVEMLSPECAKQLAPKLRASQERLSGQSRNLGPAGQVKAVIS</sequence>
<dbReference type="OMA" id="PRSFAAM"/>
<evidence type="ECO:0000313" key="2">
    <source>
        <dbReference type="EMBL" id="EER12763.1"/>
    </source>
</evidence>
<evidence type="ECO:0000313" key="3">
    <source>
        <dbReference type="Proteomes" id="UP000007800"/>
    </source>
</evidence>
<keyword evidence="3" id="KW-1185">Reference proteome</keyword>
<feature type="region of interest" description="Disordered" evidence="1">
    <location>
        <begin position="144"/>
        <end position="166"/>
    </location>
</feature>
<reference evidence="2 3" key="1">
    <citation type="submission" date="2008-07" db="EMBL/GenBank/DDBJ databases">
        <authorList>
            <person name="El-Sayed N."/>
            <person name="Caler E."/>
            <person name="Inman J."/>
            <person name="Amedeo P."/>
            <person name="Hass B."/>
            <person name="Wortman J."/>
        </authorList>
    </citation>
    <scope>NUCLEOTIDE SEQUENCE [LARGE SCALE GENOMIC DNA]</scope>
    <source>
        <strain evidence="3">ATCC 50983 / TXsc</strain>
    </source>
</reference>
<dbReference type="EMBL" id="GG675931">
    <property type="protein sequence ID" value="EER12763.1"/>
    <property type="molecule type" value="Genomic_DNA"/>
</dbReference>
<dbReference type="Proteomes" id="UP000007800">
    <property type="component" value="Unassembled WGS sequence"/>
</dbReference>
<dbReference type="GeneID" id="9058961"/>
<organism evidence="3">
    <name type="scientific">Perkinsus marinus (strain ATCC 50983 / TXsc)</name>
    <dbReference type="NCBI Taxonomy" id="423536"/>
    <lineage>
        <taxon>Eukaryota</taxon>
        <taxon>Sar</taxon>
        <taxon>Alveolata</taxon>
        <taxon>Perkinsozoa</taxon>
        <taxon>Perkinsea</taxon>
        <taxon>Perkinsida</taxon>
        <taxon>Perkinsidae</taxon>
        <taxon>Perkinsus</taxon>
    </lineage>
</organism>
<dbReference type="OrthoDB" id="440170at2759"/>
<accession>C5KRS2</accession>
<name>C5KRS2_PERM5</name>